<dbReference type="Pfam" id="PF17754">
    <property type="entry name" value="TetR_C_14"/>
    <property type="match status" value="1"/>
</dbReference>
<evidence type="ECO:0000259" key="6">
    <source>
        <dbReference type="PROSITE" id="PS50977"/>
    </source>
</evidence>
<keyword evidence="2 4" id="KW-0238">DNA-binding</keyword>
<feature type="DNA-binding region" description="H-T-H motif" evidence="4">
    <location>
        <begin position="47"/>
        <end position="66"/>
    </location>
</feature>
<dbReference type="Pfam" id="PF00440">
    <property type="entry name" value="TetR_N"/>
    <property type="match status" value="1"/>
</dbReference>
<evidence type="ECO:0000313" key="8">
    <source>
        <dbReference type="Proteomes" id="UP000568022"/>
    </source>
</evidence>
<comment type="caution">
    <text evidence="7">The sequence shown here is derived from an EMBL/GenBank/DDBJ whole genome shotgun (WGS) entry which is preliminary data.</text>
</comment>
<keyword evidence="8" id="KW-1185">Reference proteome</keyword>
<dbReference type="GO" id="GO:0003700">
    <property type="term" value="F:DNA-binding transcription factor activity"/>
    <property type="evidence" value="ECO:0007669"/>
    <property type="project" value="TreeGrafter"/>
</dbReference>
<gene>
    <name evidence="7" type="ORF">FHS32_001080</name>
</gene>
<evidence type="ECO:0000256" key="1">
    <source>
        <dbReference type="ARBA" id="ARBA00023015"/>
    </source>
</evidence>
<dbReference type="InterPro" id="IPR009057">
    <property type="entry name" value="Homeodomain-like_sf"/>
</dbReference>
<proteinExistence type="predicted"/>
<dbReference type="PRINTS" id="PR00455">
    <property type="entry name" value="HTHTETR"/>
</dbReference>
<organism evidence="7 8">
    <name type="scientific">Streptomyces griseoloalbus</name>
    <dbReference type="NCBI Taxonomy" id="67303"/>
    <lineage>
        <taxon>Bacteria</taxon>
        <taxon>Bacillati</taxon>
        <taxon>Actinomycetota</taxon>
        <taxon>Actinomycetes</taxon>
        <taxon>Kitasatosporales</taxon>
        <taxon>Streptomycetaceae</taxon>
        <taxon>Streptomyces</taxon>
    </lineage>
</organism>
<feature type="region of interest" description="Disordered" evidence="5">
    <location>
        <begin position="1"/>
        <end position="26"/>
    </location>
</feature>
<evidence type="ECO:0000313" key="7">
    <source>
        <dbReference type="EMBL" id="MBB5124352.1"/>
    </source>
</evidence>
<dbReference type="PANTHER" id="PTHR30055">
    <property type="entry name" value="HTH-TYPE TRANSCRIPTIONAL REGULATOR RUTR"/>
    <property type="match status" value="1"/>
</dbReference>
<dbReference type="AlphaFoldDB" id="A0A7W8F6Y3"/>
<dbReference type="EMBL" id="JACHJE010000002">
    <property type="protein sequence ID" value="MBB5124352.1"/>
    <property type="molecule type" value="Genomic_DNA"/>
</dbReference>
<keyword evidence="3" id="KW-0804">Transcription</keyword>
<dbReference type="InterPro" id="IPR001647">
    <property type="entry name" value="HTH_TetR"/>
</dbReference>
<dbReference type="Proteomes" id="UP000568022">
    <property type="component" value="Unassembled WGS sequence"/>
</dbReference>
<evidence type="ECO:0000256" key="5">
    <source>
        <dbReference type="SAM" id="MobiDB-lite"/>
    </source>
</evidence>
<dbReference type="PROSITE" id="PS50977">
    <property type="entry name" value="HTH_TETR_2"/>
    <property type="match status" value="1"/>
</dbReference>
<protein>
    <submittedName>
        <fullName evidence="7">AcrR family transcriptional regulator</fullName>
    </submittedName>
</protein>
<accession>A0A7W8F6Y3</accession>
<reference evidence="7 8" key="1">
    <citation type="submission" date="2020-08" db="EMBL/GenBank/DDBJ databases">
        <title>Genomic Encyclopedia of Type Strains, Phase III (KMG-III): the genomes of soil and plant-associated and newly described type strains.</title>
        <authorList>
            <person name="Whitman W."/>
        </authorList>
    </citation>
    <scope>NUCLEOTIDE SEQUENCE [LARGE SCALE GENOMIC DNA]</scope>
    <source>
        <strain evidence="7 8">CECT 3226</strain>
    </source>
</reference>
<evidence type="ECO:0000256" key="3">
    <source>
        <dbReference type="ARBA" id="ARBA00023163"/>
    </source>
</evidence>
<name>A0A7W8F6Y3_9ACTN</name>
<evidence type="ECO:0000256" key="2">
    <source>
        <dbReference type="ARBA" id="ARBA00023125"/>
    </source>
</evidence>
<evidence type="ECO:0000256" key="4">
    <source>
        <dbReference type="PROSITE-ProRule" id="PRU00335"/>
    </source>
</evidence>
<dbReference type="Gene3D" id="1.10.10.60">
    <property type="entry name" value="Homeodomain-like"/>
    <property type="match status" value="1"/>
</dbReference>
<dbReference type="Gene3D" id="1.10.357.10">
    <property type="entry name" value="Tetracycline Repressor, domain 2"/>
    <property type="match status" value="1"/>
</dbReference>
<dbReference type="SUPFAM" id="SSF46689">
    <property type="entry name" value="Homeodomain-like"/>
    <property type="match status" value="1"/>
</dbReference>
<keyword evidence="1" id="KW-0805">Transcription regulation</keyword>
<dbReference type="InterPro" id="IPR041347">
    <property type="entry name" value="MftR_C"/>
</dbReference>
<dbReference type="InterPro" id="IPR050109">
    <property type="entry name" value="HTH-type_TetR-like_transc_reg"/>
</dbReference>
<feature type="domain" description="HTH tetR-type" evidence="6">
    <location>
        <begin position="24"/>
        <end position="84"/>
    </location>
</feature>
<dbReference type="PANTHER" id="PTHR30055:SF234">
    <property type="entry name" value="HTH-TYPE TRANSCRIPTIONAL REGULATOR BETI"/>
    <property type="match status" value="1"/>
</dbReference>
<sequence length="218" mass="24151">MKATRSPHPPADPARPGLRERKKTKTREAIREAAFALIGERGYDATTIERIAERAEVSPSTVCRYFPAKEDIVLTDEYDRPLRSALAERPADEPWPASVRYVLRRAVGRAMAEQPETTLLRARLLREVPAVRSRMLESVSATGRLLAEAIAARTGLDPDGLEVRVCTTSLLCGLLEAATYWAEHGHTDDLARLVDRTLDVCEHGLPAPEPPRPADRTP</sequence>
<dbReference type="GO" id="GO:0000976">
    <property type="term" value="F:transcription cis-regulatory region binding"/>
    <property type="evidence" value="ECO:0007669"/>
    <property type="project" value="TreeGrafter"/>
</dbReference>